<sequence>MHYCLAKVRYLYLLDQLSLFVDQKYDFEHRDKPRVLSDFVRSIQKERKMGNEDTITVTSPSTINHFSNACKFVLGVSCDTKRNRLPFQLWQLVSTHWDASIRDHEMILKYCSHFYADGALRQVRLLLKERKQLISKMAQSGQTKFKQKAVSLPTSIPQTMWQYLCEIALQCESPTKAASLLQRLIAQEVKYQLLRHEFSTKATASNSHVALLEANDSEWSMYLQMFEQGQLPLSLRQEIFNWVSWVDIMPFFVARKCHSEILLYSLFLVDACKWANNRVMLMTVLTMLEEAWLLPHSRPSLVPMLVWVVNYALTTLGHDLDDMTEAQAFRDRFNSIFSSSSSSSCFLIWDAHDPRREHPLHRDNQLSSSMRLSTANSQLCMSQSTHVSIETCSSLSFCTRHYLSCLYIHICICICIGALVFHLNSLYWKDWKIQPPDTDPSDTNKAQEKLIHSLLKVELFRSHSKKKKNTIKVERLYLFIRVYLQTKQLKMSLFRAPEHCSVVLRVLNTSSWVPSFQVWNSILMAGLKVDQSQFGQFIDALQELCQKHVDNRMITTKVEEILFAILRLTSTEAEDAKKQIIKIIPNIDSSSNADFIQQMVTILPYRYIFSVFVPFFFLFRHVMFGNLTDHW</sequence>
<keyword evidence="1" id="KW-1133">Transmembrane helix</keyword>
<accession>X6P573</accession>
<keyword evidence="1" id="KW-0472">Membrane</keyword>
<dbReference type="EMBL" id="ASPP01003193">
    <property type="protein sequence ID" value="ETO33700.1"/>
    <property type="molecule type" value="Genomic_DNA"/>
</dbReference>
<evidence type="ECO:0000313" key="2">
    <source>
        <dbReference type="EMBL" id="ETO33700.1"/>
    </source>
</evidence>
<dbReference type="Proteomes" id="UP000023152">
    <property type="component" value="Unassembled WGS sequence"/>
</dbReference>
<gene>
    <name evidence="2" type="ORF">RFI_03405</name>
</gene>
<reference evidence="2 3" key="1">
    <citation type="journal article" date="2013" name="Curr. Biol.">
        <title>The Genome of the Foraminiferan Reticulomyxa filosa.</title>
        <authorList>
            <person name="Glockner G."/>
            <person name="Hulsmann N."/>
            <person name="Schleicher M."/>
            <person name="Noegel A.A."/>
            <person name="Eichinger L."/>
            <person name="Gallinger C."/>
            <person name="Pawlowski J."/>
            <person name="Sierra R."/>
            <person name="Euteneuer U."/>
            <person name="Pillet L."/>
            <person name="Moustafa A."/>
            <person name="Platzer M."/>
            <person name="Groth M."/>
            <person name="Szafranski K."/>
            <person name="Schliwa M."/>
        </authorList>
    </citation>
    <scope>NUCLEOTIDE SEQUENCE [LARGE SCALE GENOMIC DNA]</scope>
</reference>
<protein>
    <submittedName>
        <fullName evidence="2">Uncharacterized protein</fullName>
    </submittedName>
</protein>
<keyword evidence="3" id="KW-1185">Reference proteome</keyword>
<evidence type="ECO:0000256" key="1">
    <source>
        <dbReference type="SAM" id="Phobius"/>
    </source>
</evidence>
<organism evidence="2 3">
    <name type="scientific">Reticulomyxa filosa</name>
    <dbReference type="NCBI Taxonomy" id="46433"/>
    <lineage>
        <taxon>Eukaryota</taxon>
        <taxon>Sar</taxon>
        <taxon>Rhizaria</taxon>
        <taxon>Retaria</taxon>
        <taxon>Foraminifera</taxon>
        <taxon>Monothalamids</taxon>
        <taxon>Reticulomyxidae</taxon>
        <taxon>Reticulomyxa</taxon>
    </lineage>
</organism>
<name>X6P573_RETFI</name>
<feature type="transmembrane region" description="Helical" evidence="1">
    <location>
        <begin position="605"/>
        <end position="623"/>
    </location>
</feature>
<dbReference type="AlphaFoldDB" id="X6P573"/>
<feature type="transmembrane region" description="Helical" evidence="1">
    <location>
        <begin position="401"/>
        <end position="423"/>
    </location>
</feature>
<evidence type="ECO:0000313" key="3">
    <source>
        <dbReference type="Proteomes" id="UP000023152"/>
    </source>
</evidence>
<comment type="caution">
    <text evidence="2">The sequence shown here is derived from an EMBL/GenBank/DDBJ whole genome shotgun (WGS) entry which is preliminary data.</text>
</comment>
<keyword evidence="1" id="KW-0812">Transmembrane</keyword>
<proteinExistence type="predicted"/>